<dbReference type="Pfam" id="PF12675">
    <property type="entry name" value="DUF3795"/>
    <property type="match status" value="1"/>
</dbReference>
<dbReference type="InterPro" id="IPR024227">
    <property type="entry name" value="DUF3795"/>
</dbReference>
<dbReference type="OrthoDB" id="9803966at2"/>
<sequence length="131" mass="15310">MEKIIAACGNDCAACPRYVAHPYEKTSEELRHTAELWMKIGYRDHIVTNEEISCTGCKPENWCRYQVVKCCEDRGIKTCAECREYPCANMKECFEITKSFEHNCLEVCKEEEYQQLKKAFFEKEKNLCNGN</sequence>
<evidence type="ECO:0000313" key="1">
    <source>
        <dbReference type="EMBL" id="QFJ54562.1"/>
    </source>
</evidence>
<dbReference type="AlphaFoldDB" id="A0A5P6VQB1"/>
<reference evidence="2" key="1">
    <citation type="submission" date="2019-08" db="EMBL/GenBank/DDBJ databases">
        <title>Complete Genome Sequence of the Polysaccharide-Degrading Rumen Bacterium Pseudobutyrivibrio xylanivorans MA3014.</title>
        <authorList>
            <person name="Palevich N."/>
            <person name="Maclean P.H."/>
            <person name="Kelly W.J."/>
            <person name="Leahy S.C."/>
            <person name="Rakonjac J."/>
            <person name="Attwood G.T."/>
        </authorList>
    </citation>
    <scope>NUCLEOTIDE SEQUENCE [LARGE SCALE GENOMIC DNA]</scope>
    <source>
        <strain evidence="2">MA3014</strain>
    </source>
</reference>
<accession>A0A5P6VQB1</accession>
<dbReference type="RefSeq" id="WP_151623049.1">
    <property type="nucleotide sequence ID" value="NZ_CP043028.1"/>
</dbReference>
<gene>
    <name evidence="1" type="ORF">FXF36_06705</name>
</gene>
<dbReference type="Proteomes" id="UP000327030">
    <property type="component" value="Chromosome 1"/>
</dbReference>
<dbReference type="KEGG" id="pxv:FXF36_06705"/>
<name>A0A5P6VQB1_PSEXY</name>
<proteinExistence type="predicted"/>
<organism evidence="1 2">
    <name type="scientific">Pseudobutyrivibrio xylanivorans</name>
    <dbReference type="NCBI Taxonomy" id="185007"/>
    <lineage>
        <taxon>Bacteria</taxon>
        <taxon>Bacillati</taxon>
        <taxon>Bacillota</taxon>
        <taxon>Clostridia</taxon>
        <taxon>Lachnospirales</taxon>
        <taxon>Lachnospiraceae</taxon>
        <taxon>Pseudobutyrivibrio</taxon>
    </lineage>
</organism>
<evidence type="ECO:0000313" key="2">
    <source>
        <dbReference type="Proteomes" id="UP000327030"/>
    </source>
</evidence>
<protein>
    <submittedName>
        <fullName evidence="1">DUF3795 domain-containing protein</fullName>
    </submittedName>
</protein>
<dbReference type="EMBL" id="CP043028">
    <property type="protein sequence ID" value="QFJ54562.1"/>
    <property type="molecule type" value="Genomic_DNA"/>
</dbReference>